<organism evidence="2 3">
    <name type="scientific">Leucobacter chromiiresistens</name>
    <dbReference type="NCBI Taxonomy" id="1079994"/>
    <lineage>
        <taxon>Bacteria</taxon>
        <taxon>Bacillati</taxon>
        <taxon>Actinomycetota</taxon>
        <taxon>Actinomycetes</taxon>
        <taxon>Micrococcales</taxon>
        <taxon>Microbacteriaceae</taxon>
        <taxon>Leucobacter</taxon>
    </lineage>
</organism>
<feature type="transmembrane region" description="Helical" evidence="1">
    <location>
        <begin position="129"/>
        <end position="149"/>
    </location>
</feature>
<evidence type="ECO:0008006" key="4">
    <source>
        <dbReference type="Google" id="ProtNLM"/>
    </source>
</evidence>
<feature type="transmembrane region" description="Helical" evidence="1">
    <location>
        <begin position="105"/>
        <end position="123"/>
    </location>
</feature>
<feature type="transmembrane region" description="Helical" evidence="1">
    <location>
        <begin position="80"/>
        <end position="96"/>
    </location>
</feature>
<keyword evidence="1" id="KW-1133">Transmembrane helix</keyword>
<feature type="transmembrane region" description="Helical" evidence="1">
    <location>
        <begin position="161"/>
        <end position="181"/>
    </location>
</feature>
<evidence type="ECO:0000256" key="1">
    <source>
        <dbReference type="SAM" id="Phobius"/>
    </source>
</evidence>
<dbReference type="Proteomes" id="UP000182690">
    <property type="component" value="Unassembled WGS sequence"/>
</dbReference>
<feature type="transmembrane region" description="Helical" evidence="1">
    <location>
        <begin position="187"/>
        <end position="206"/>
    </location>
</feature>
<gene>
    <name evidence="2" type="ORF">SAMN04488565_2927</name>
</gene>
<dbReference type="OrthoDB" id="2164897at2"/>
<dbReference type="AlphaFoldDB" id="A0A1H1BN32"/>
<dbReference type="InterPro" id="IPR046283">
    <property type="entry name" value="DUF6320"/>
</dbReference>
<accession>A0A1H1BN32</accession>
<dbReference type="STRING" id="1079994.SAMN04488565_2927"/>
<reference evidence="2 3" key="1">
    <citation type="submission" date="2016-10" db="EMBL/GenBank/DDBJ databases">
        <authorList>
            <person name="de Groot N.N."/>
        </authorList>
    </citation>
    <scope>NUCLEOTIDE SEQUENCE [LARGE SCALE GENOMIC DNA]</scope>
    <source>
        <strain evidence="2 3">DSM 22788</strain>
    </source>
</reference>
<evidence type="ECO:0000313" key="2">
    <source>
        <dbReference type="EMBL" id="SDQ53279.1"/>
    </source>
</evidence>
<protein>
    <recommendedName>
        <fullName evidence="4">Zinc ribbon domain-containing protein</fullName>
    </recommendedName>
</protein>
<dbReference type="Pfam" id="PF19845">
    <property type="entry name" value="DUF6320"/>
    <property type="match status" value="1"/>
</dbReference>
<feature type="transmembrane region" description="Helical" evidence="1">
    <location>
        <begin position="46"/>
        <end position="68"/>
    </location>
</feature>
<dbReference type="EMBL" id="FNKB01000002">
    <property type="protein sequence ID" value="SDQ53279.1"/>
    <property type="molecule type" value="Genomic_DNA"/>
</dbReference>
<keyword evidence="1" id="KW-0472">Membrane</keyword>
<proteinExistence type="predicted"/>
<dbReference type="eggNOG" id="ENOG502Z83A">
    <property type="taxonomic scope" value="Bacteria"/>
</dbReference>
<dbReference type="RefSeq" id="WP_010156534.1">
    <property type="nucleotide sequence ID" value="NZ_FNKB01000002.1"/>
</dbReference>
<evidence type="ECO:0000313" key="3">
    <source>
        <dbReference type="Proteomes" id="UP000182690"/>
    </source>
</evidence>
<keyword evidence="1" id="KW-0812">Transmembrane</keyword>
<sequence length="221" mass="24584">MSRCAACSVTVEGAWTTCPLCTAPLTGAPSPDPLPRIPLSFSKRRVLQSLFFASLAVILASFLVQLFFSRDLDGIGVWRSVWIGVTAMWLVVTMAVRKRRNVAKGTVYLVALIGLVCVYWDYLGGWQRWSLTYAVPIVCASAIIALLITVQLLRIDVTEHLVYSGLTVLLGLVPFVFLLFGWVTNPWASWTCVLVSLLVLADVQVLRGREMRLELAKRFHL</sequence>
<name>A0A1H1BN32_9MICO</name>